<dbReference type="RefSeq" id="WP_098974264.1">
    <property type="nucleotide sequence ID" value="NZ_CP077115.1"/>
</dbReference>
<sequence>MKYFFNLFNEDKIENFIYEENKIIKTNLNFFNVKFYLEDLTNLEISYCELIIEKENEGKYNFNNKISGKIEDGLVEFKNAEFKNLVEEASNYRIYFELKQGGINVLSTKQYPIHFTLHMKAVDFNINFKDAIKLNDIYELQKENLEELVFEFSLNNLNNFEYYYEINSKEEIKSKDYKVLSSNTLLINETLNTGHFKDGFTYLHFFLKDSFGNIKYKKYKITTKNNTFTLLNILNDEIVLSKLDEEFSIFYESRNITQLKPVIQYKVNEESFQKEGSAIGTFNQDKKMFSMNLKEQFQNVEANEIFLFFILNNNEKLTSNRTFILIDNEEPKVDMQEYYLIKNKEINELTISGKIIDKNLFFLGNSVKTIKPKTKLLFINSEMNLLKVIFSNGEEKYLEKFSNYYTCETKNLTFEVFDINNNKVNDSNFKYLNTTDENKHFYIWLDKNKLSLFEQNLLSTQGSIKVKGSEIETLIISQEQLFFENIILLKVNLSPTATGVLEFDLGVDGFEYSFLYHLNNSNISLEMNNKKQLILDFKNTELVISKSEITNILKYNNSKLLSKKIGIFNGYINLLGISYDKEKFVSEFNSLFFDEELNKNITDNVYFKPTVKKENKKIDYGFYNCKKISNDIFNFDLTLKVEDGINEYKVIFNDMLENKIEKKLIIEKNYKEIIAELDRSKKKNFNVYYNEDLCKIISRSDTVTIDFILKNETKLLKEKDTLITIKGEDIIKYQKIPVSNKERTFSMTFKCEEKENFFTIYQEELGIKLMKLSIQKKNELYLNIPEKIYSGLNSYNLKIEKDNFSKVSVNYINPNFTTNIKENNIEIIRINNINMLEELEMEINVFDEEKNYKTVSKNIKCFFYNDNLIDDYFILNNNKKLINDYLFDIQFTLNNSNSIEYFRIYDPFESNLRKKFKYGKINGNTCIIEGITTPITPSSFFIEFKIKNTDIVVRQEIFKDNPVSLFNDGDNFKVSINFNEKIIINVIQKEILDYKIKIKENDNIIKEQTLNKKIEDIVIEKNSSNRISFIEVEILNKNNKIIFFKKTLINFDNNTKHNAELENFNQWNIKSKLSIRNINLIKTEENLNYQLLIINEVNEKQEINLIKGNNHIPELKEGIYIFELISIKYNFKKIVQKYFVEIFDDLEKAISFSEGYWKFNSINSIEVKNNSKINFKILEPILIHITENTKNTIKPTYIGNNIKFDFNKKIGLNKFIYKDNIQTIELTPCFLNKVNEKFIFVYDFTTKNKTLFFKDNKNIILNEIEDVYFRTKNCDEIVIKPYKLRNEINRFVKEDDEIKIFKEFIPCEIDFYYKNSKKETIKIELEVQDKLIVPFWNTKEEKFINIVPFKIRSNSFVKDKIQLTLKNRTRHFLYNYTIFNAKVLNKQDFLSWNLDEQEEFIKDVSAKIYEKNRSIDIDLLKKEIINELKKLED</sequence>
<proteinExistence type="predicted"/>
<protein>
    <submittedName>
        <fullName evidence="1">Uncharacterized protein</fullName>
    </submittedName>
</protein>
<gene>
    <name evidence="1" type="ORF">CBG54_05745</name>
</gene>
<dbReference type="Proteomes" id="UP000224182">
    <property type="component" value="Unassembled WGS sequence"/>
</dbReference>
<dbReference type="EMBL" id="NIRN01000001">
    <property type="protein sequence ID" value="PHI06566.1"/>
    <property type="molecule type" value="Genomic_DNA"/>
</dbReference>
<comment type="caution">
    <text evidence="1">The sequence shown here is derived from an EMBL/GenBank/DDBJ whole genome shotgun (WGS) entry which is preliminary data.</text>
</comment>
<evidence type="ECO:0000313" key="1">
    <source>
        <dbReference type="EMBL" id="PHI06566.1"/>
    </source>
</evidence>
<organism evidence="1 2">
    <name type="scientific">Fusobacterium nucleatum subsp. polymorphum</name>
    <name type="common">Fusobacterium polymorphum</name>
    <dbReference type="NCBI Taxonomy" id="76857"/>
    <lineage>
        <taxon>Bacteria</taxon>
        <taxon>Fusobacteriati</taxon>
        <taxon>Fusobacteriota</taxon>
        <taxon>Fusobacteriia</taxon>
        <taxon>Fusobacteriales</taxon>
        <taxon>Fusobacteriaceae</taxon>
        <taxon>Fusobacterium</taxon>
    </lineage>
</organism>
<name>A0A2C6BJ79_FUSNP</name>
<reference evidence="1 2" key="1">
    <citation type="submission" date="2017-06" db="EMBL/GenBank/DDBJ databases">
        <title>Draft genome sequence of Fusobacterium nucleatum subsp. polymorphum KCOM 1271 (=ChDC F305).</title>
        <authorList>
            <person name="Kook J.-K."/>
            <person name="Park S.-N."/>
            <person name="Lim Y.K."/>
            <person name="Roh H."/>
        </authorList>
    </citation>
    <scope>NUCLEOTIDE SEQUENCE [LARGE SCALE GENOMIC DNA]</scope>
    <source>
        <strain evidence="2">KCOM 1271 (ChDC F305)</strain>
    </source>
</reference>
<accession>A0A2C6BJ79</accession>
<evidence type="ECO:0000313" key="2">
    <source>
        <dbReference type="Proteomes" id="UP000224182"/>
    </source>
</evidence>